<dbReference type="SUPFAM" id="SSF54106">
    <property type="entry name" value="LysM domain"/>
    <property type="match status" value="1"/>
</dbReference>
<sequence length="151" mass="15747">METRGMRRMTVGSETHGGRAVIDVPMAAAAPCTRLRSGERAVAAPVRGWCARHMRMLAVVLLACATFLALWGSGAWSGGRAPAASAGRAAAGVAADAVVHYTVRSGDTLWSIARWCGYANEQQGVAELMAMNDLGTAELSPGQHLVLPMGV</sequence>
<dbReference type="Gene3D" id="3.10.350.10">
    <property type="entry name" value="LysM domain"/>
    <property type="match status" value="1"/>
</dbReference>
<dbReference type="Proteomes" id="UP000288052">
    <property type="component" value="Unassembled WGS sequence"/>
</dbReference>
<accession>A0A430F6J4</accession>
<organism evidence="3 4">
    <name type="scientific">Bifidobacterium castoris</name>
    <dbReference type="NCBI Taxonomy" id="2306972"/>
    <lineage>
        <taxon>Bacteria</taxon>
        <taxon>Bacillati</taxon>
        <taxon>Actinomycetota</taxon>
        <taxon>Actinomycetes</taxon>
        <taxon>Bifidobacteriales</taxon>
        <taxon>Bifidobacteriaceae</taxon>
        <taxon>Bifidobacterium</taxon>
    </lineage>
</organism>
<keyword evidence="4" id="KW-1185">Reference proteome</keyword>
<dbReference type="InterPro" id="IPR018392">
    <property type="entry name" value="LysM"/>
</dbReference>
<keyword evidence="1" id="KW-1133">Transmembrane helix</keyword>
<keyword evidence="1" id="KW-0472">Membrane</keyword>
<dbReference type="Pfam" id="PF01476">
    <property type="entry name" value="LysM"/>
    <property type="match status" value="1"/>
</dbReference>
<proteinExistence type="predicted"/>
<evidence type="ECO:0000256" key="1">
    <source>
        <dbReference type="SAM" id="Phobius"/>
    </source>
</evidence>
<feature type="domain" description="LysM" evidence="2">
    <location>
        <begin position="99"/>
        <end position="147"/>
    </location>
</feature>
<gene>
    <name evidence="3" type="ORF">D2E22_1178</name>
</gene>
<dbReference type="CDD" id="cd00118">
    <property type="entry name" value="LysM"/>
    <property type="match status" value="1"/>
</dbReference>
<dbReference type="SMART" id="SM00257">
    <property type="entry name" value="LysM"/>
    <property type="match status" value="1"/>
</dbReference>
<evidence type="ECO:0000313" key="4">
    <source>
        <dbReference type="Proteomes" id="UP000288052"/>
    </source>
</evidence>
<keyword evidence="1" id="KW-0812">Transmembrane</keyword>
<dbReference type="EMBL" id="QXGI01000004">
    <property type="protein sequence ID" value="RSX47891.1"/>
    <property type="molecule type" value="Genomic_DNA"/>
</dbReference>
<dbReference type="PROSITE" id="PS51782">
    <property type="entry name" value="LYSM"/>
    <property type="match status" value="1"/>
</dbReference>
<name>A0A430F6J4_9BIFI</name>
<comment type="caution">
    <text evidence="3">The sequence shown here is derived from an EMBL/GenBank/DDBJ whole genome shotgun (WGS) entry which is preliminary data.</text>
</comment>
<evidence type="ECO:0000259" key="2">
    <source>
        <dbReference type="PROSITE" id="PS51782"/>
    </source>
</evidence>
<reference evidence="3 4" key="1">
    <citation type="submission" date="2018-09" db="EMBL/GenBank/DDBJ databases">
        <title>Characterization of the phylogenetic diversity of five novel species belonging to the genus Bifidobacterium.</title>
        <authorList>
            <person name="Lugli G.A."/>
            <person name="Duranti S."/>
            <person name="Milani C."/>
        </authorList>
    </citation>
    <scope>NUCLEOTIDE SEQUENCE [LARGE SCALE GENOMIC DNA]</scope>
    <source>
        <strain evidence="3 4">2020B</strain>
    </source>
</reference>
<dbReference type="AlphaFoldDB" id="A0A430F6J4"/>
<feature type="transmembrane region" description="Helical" evidence="1">
    <location>
        <begin position="56"/>
        <end position="76"/>
    </location>
</feature>
<protein>
    <submittedName>
        <fullName evidence="3">Peptidoglycan-binding protein</fullName>
    </submittedName>
</protein>
<dbReference type="InterPro" id="IPR036779">
    <property type="entry name" value="LysM_dom_sf"/>
</dbReference>
<evidence type="ECO:0000313" key="3">
    <source>
        <dbReference type="EMBL" id="RSX47891.1"/>
    </source>
</evidence>